<keyword evidence="10" id="KW-1185">Reference proteome</keyword>
<dbReference type="Proteomes" id="UP001295684">
    <property type="component" value="Unassembled WGS sequence"/>
</dbReference>
<dbReference type="GO" id="GO:0004185">
    <property type="term" value="F:serine-type carboxypeptidase activity"/>
    <property type="evidence" value="ECO:0007669"/>
    <property type="project" value="UniProtKB-UniRule"/>
</dbReference>
<sequence>MGKGKLTTIITCLILGLVMADECPENDDLVLELELFNQTYEFPCLYSGFINVDPSEDINLFYTFIREETFDSSAPLVLWLNGGPGSSSQLGMFLENGPLRLIETSTGDTEVHSLTGVSWTSVANMLYLDQPVGAGYSYGNKLYTSQEEVRNYTLTFLQMFYEIHPDMEGRDFYITGESYAGKYIPNIAHEILEFNKLENVDAIPLKGIAIGNGFMEPKEQRLLPHKLGLAAGLIPIDSYPEIDILNKRCEEGSHNASEAYNLCFETAEFIREMGGNMDNYDIRWPNENMTHDQTQILEYLNRPLVVSQLHADTSPRDPKFDAWNKTVFHHFNAYDGMKSYTHLYDTLLEFIQDNGEDNLPMIVYYGNMDLKFGAYQQHRLLENMKWMYKNEFLSSAQNIYYYIDDDDSKIGGNYKQFKNFNFLTVYSAGHLVPTTQLALSKNVLQDLIKYKGLHCHEEDGHCSVKQEMCQFMNDCNDKGDCENGQCTKCVEDHYGADCSIKVKTVVPGTQVFESNHLWTYYKIHADHRFEYFARSEEPIVVYKRDGDIPTKSIYQVKESGTEIIIKNKGCLNKDNCNGTIVDTFIGIYNPSMQTVNFKLKENVYGKGFYLTVLVLLLGFLLLVNICIITHWKPRKVPRGEFLLDSDGEVELEPVNSSSSSKKSH</sequence>
<dbReference type="Gene3D" id="3.40.50.1820">
    <property type="entry name" value="alpha/beta hydrolase"/>
    <property type="match status" value="1"/>
</dbReference>
<keyword evidence="4 7" id="KW-0732">Signal</keyword>
<keyword evidence="8" id="KW-1133">Transmembrane helix</keyword>
<comment type="caution">
    <text evidence="9">The sequence shown here is derived from an EMBL/GenBank/DDBJ whole genome shotgun (WGS) entry which is preliminary data.</text>
</comment>
<evidence type="ECO:0000313" key="10">
    <source>
        <dbReference type="Proteomes" id="UP001295684"/>
    </source>
</evidence>
<name>A0AAD1U239_EUPCR</name>
<evidence type="ECO:0000256" key="1">
    <source>
        <dbReference type="ARBA" id="ARBA00009431"/>
    </source>
</evidence>
<dbReference type="PANTHER" id="PTHR11802">
    <property type="entry name" value="SERINE PROTEASE FAMILY S10 SERINE CARBOXYPEPTIDASE"/>
    <property type="match status" value="1"/>
</dbReference>
<evidence type="ECO:0000256" key="6">
    <source>
        <dbReference type="ARBA" id="ARBA00023180"/>
    </source>
</evidence>
<proteinExistence type="inferred from homology"/>
<keyword evidence="8" id="KW-0472">Membrane</keyword>
<dbReference type="EC" id="3.4.16.-" evidence="7"/>
<dbReference type="InterPro" id="IPR018202">
    <property type="entry name" value="Ser_caboxypep_ser_AS"/>
</dbReference>
<evidence type="ECO:0000256" key="3">
    <source>
        <dbReference type="ARBA" id="ARBA00022670"/>
    </source>
</evidence>
<dbReference type="PANTHER" id="PTHR11802:SF3">
    <property type="entry name" value="RETINOID-INDUCIBLE SERINE CARBOXYPEPTIDASE"/>
    <property type="match status" value="1"/>
</dbReference>
<feature type="transmembrane region" description="Helical" evidence="8">
    <location>
        <begin position="607"/>
        <end position="628"/>
    </location>
</feature>
<keyword evidence="6" id="KW-0325">Glycoprotein</keyword>
<reference evidence="9" key="1">
    <citation type="submission" date="2023-07" db="EMBL/GenBank/DDBJ databases">
        <authorList>
            <consortium name="AG Swart"/>
            <person name="Singh M."/>
            <person name="Singh A."/>
            <person name="Seah K."/>
            <person name="Emmerich C."/>
        </authorList>
    </citation>
    <scope>NUCLEOTIDE SEQUENCE</scope>
    <source>
        <strain evidence="9">DP1</strain>
    </source>
</reference>
<dbReference type="InterPro" id="IPR029058">
    <property type="entry name" value="AB_hydrolase_fold"/>
</dbReference>
<dbReference type="EMBL" id="CAMPGE010001989">
    <property type="protein sequence ID" value="CAI2360792.1"/>
    <property type="molecule type" value="Genomic_DNA"/>
</dbReference>
<evidence type="ECO:0000313" key="9">
    <source>
        <dbReference type="EMBL" id="CAI2360792.1"/>
    </source>
</evidence>
<keyword evidence="3 7" id="KW-0645">Protease</keyword>
<feature type="signal peptide" evidence="7">
    <location>
        <begin position="1"/>
        <end position="20"/>
    </location>
</feature>
<feature type="chain" id="PRO_5041770721" description="Carboxypeptidase" evidence="7">
    <location>
        <begin position="21"/>
        <end position="664"/>
    </location>
</feature>
<keyword evidence="2 7" id="KW-0121">Carboxypeptidase</keyword>
<accession>A0AAD1U239</accession>
<keyword evidence="8" id="KW-0812">Transmembrane</keyword>
<evidence type="ECO:0000256" key="2">
    <source>
        <dbReference type="ARBA" id="ARBA00022645"/>
    </source>
</evidence>
<evidence type="ECO:0000256" key="8">
    <source>
        <dbReference type="SAM" id="Phobius"/>
    </source>
</evidence>
<dbReference type="AlphaFoldDB" id="A0AAD1U239"/>
<evidence type="ECO:0000256" key="5">
    <source>
        <dbReference type="ARBA" id="ARBA00022801"/>
    </source>
</evidence>
<evidence type="ECO:0000256" key="7">
    <source>
        <dbReference type="RuleBase" id="RU361156"/>
    </source>
</evidence>
<keyword evidence="5 7" id="KW-0378">Hydrolase</keyword>
<dbReference type="Pfam" id="PF00450">
    <property type="entry name" value="Peptidase_S10"/>
    <property type="match status" value="1"/>
</dbReference>
<dbReference type="PRINTS" id="PR00724">
    <property type="entry name" value="CRBOXYPTASEC"/>
</dbReference>
<evidence type="ECO:0000256" key="4">
    <source>
        <dbReference type="ARBA" id="ARBA00022729"/>
    </source>
</evidence>
<organism evidence="9 10">
    <name type="scientific">Euplotes crassus</name>
    <dbReference type="NCBI Taxonomy" id="5936"/>
    <lineage>
        <taxon>Eukaryota</taxon>
        <taxon>Sar</taxon>
        <taxon>Alveolata</taxon>
        <taxon>Ciliophora</taxon>
        <taxon>Intramacronucleata</taxon>
        <taxon>Spirotrichea</taxon>
        <taxon>Hypotrichia</taxon>
        <taxon>Euplotida</taxon>
        <taxon>Euplotidae</taxon>
        <taxon>Moneuplotes</taxon>
    </lineage>
</organism>
<protein>
    <recommendedName>
        <fullName evidence="7">Carboxypeptidase</fullName>
        <ecNumber evidence="7">3.4.16.-</ecNumber>
    </recommendedName>
</protein>
<dbReference type="InterPro" id="IPR001563">
    <property type="entry name" value="Peptidase_S10"/>
</dbReference>
<dbReference type="SUPFAM" id="SSF53474">
    <property type="entry name" value="alpha/beta-Hydrolases"/>
    <property type="match status" value="1"/>
</dbReference>
<comment type="similarity">
    <text evidence="1 7">Belongs to the peptidase S10 family.</text>
</comment>
<dbReference type="PROSITE" id="PS00131">
    <property type="entry name" value="CARBOXYPEPT_SER_SER"/>
    <property type="match status" value="1"/>
</dbReference>
<dbReference type="GO" id="GO:0006508">
    <property type="term" value="P:proteolysis"/>
    <property type="evidence" value="ECO:0007669"/>
    <property type="project" value="UniProtKB-KW"/>
</dbReference>
<gene>
    <name evidence="9" type="ORF">ECRASSUSDP1_LOCUS2097</name>
</gene>